<evidence type="ECO:0000313" key="1">
    <source>
        <dbReference type="EMBL" id="GJT23942.1"/>
    </source>
</evidence>
<dbReference type="Proteomes" id="UP001151760">
    <property type="component" value="Unassembled WGS sequence"/>
</dbReference>
<name>A0ABQ5CCZ3_9ASTR</name>
<organism evidence="1 2">
    <name type="scientific">Tanacetum coccineum</name>
    <dbReference type="NCBI Taxonomy" id="301880"/>
    <lineage>
        <taxon>Eukaryota</taxon>
        <taxon>Viridiplantae</taxon>
        <taxon>Streptophyta</taxon>
        <taxon>Embryophyta</taxon>
        <taxon>Tracheophyta</taxon>
        <taxon>Spermatophyta</taxon>
        <taxon>Magnoliopsida</taxon>
        <taxon>eudicotyledons</taxon>
        <taxon>Gunneridae</taxon>
        <taxon>Pentapetalae</taxon>
        <taxon>asterids</taxon>
        <taxon>campanulids</taxon>
        <taxon>Asterales</taxon>
        <taxon>Asteraceae</taxon>
        <taxon>Asteroideae</taxon>
        <taxon>Anthemideae</taxon>
        <taxon>Anthemidinae</taxon>
        <taxon>Tanacetum</taxon>
    </lineage>
</organism>
<protein>
    <submittedName>
        <fullName evidence="1">Uncharacterized protein</fullName>
    </submittedName>
</protein>
<reference evidence="1" key="2">
    <citation type="submission" date="2022-01" db="EMBL/GenBank/DDBJ databases">
        <authorList>
            <person name="Yamashiro T."/>
            <person name="Shiraishi A."/>
            <person name="Satake H."/>
            <person name="Nakayama K."/>
        </authorList>
    </citation>
    <scope>NUCLEOTIDE SEQUENCE</scope>
</reference>
<gene>
    <name evidence="1" type="ORF">Tco_0893879</name>
</gene>
<dbReference type="EMBL" id="BQNB010014095">
    <property type="protein sequence ID" value="GJT23942.1"/>
    <property type="molecule type" value="Genomic_DNA"/>
</dbReference>
<evidence type="ECO:0000313" key="2">
    <source>
        <dbReference type="Proteomes" id="UP001151760"/>
    </source>
</evidence>
<sequence length="67" mass="7436">MATVEGGGDGVVMLDVGGNGCDDMVTEVNEDISRNGISRIKFNKWEELAEKLMRWTAEYGTQSLVRR</sequence>
<proteinExistence type="predicted"/>
<reference evidence="1" key="1">
    <citation type="journal article" date="2022" name="Int. J. Mol. Sci.">
        <title>Draft Genome of Tanacetum Coccineum: Genomic Comparison of Closely Related Tanacetum-Family Plants.</title>
        <authorList>
            <person name="Yamashiro T."/>
            <person name="Shiraishi A."/>
            <person name="Nakayama K."/>
            <person name="Satake H."/>
        </authorList>
    </citation>
    <scope>NUCLEOTIDE SEQUENCE</scope>
</reference>
<accession>A0ABQ5CCZ3</accession>
<keyword evidence="2" id="KW-1185">Reference proteome</keyword>
<comment type="caution">
    <text evidence="1">The sequence shown here is derived from an EMBL/GenBank/DDBJ whole genome shotgun (WGS) entry which is preliminary data.</text>
</comment>